<gene>
    <name evidence="2" type="ORF">OLW01_12800</name>
</gene>
<accession>A0ABY7AL61</accession>
<reference evidence="2" key="1">
    <citation type="submission" date="2022-10" db="EMBL/GenBank/DDBJ databases">
        <title>Catenovulum adriacola sp. nov. isolated in the Harbour of Susak.</title>
        <authorList>
            <person name="Schoch T."/>
            <person name="Reich S.J."/>
            <person name="Stoeferle S."/>
            <person name="Flaiz M."/>
            <person name="Kazda M."/>
            <person name="Riedel C.U."/>
            <person name="Duerre P."/>
        </authorList>
    </citation>
    <scope>NUCLEOTIDE SEQUENCE</scope>
    <source>
        <strain evidence="2">TS8</strain>
    </source>
</reference>
<evidence type="ECO:0000313" key="2">
    <source>
        <dbReference type="EMBL" id="WAJ70007.1"/>
    </source>
</evidence>
<evidence type="ECO:0000313" key="3">
    <source>
        <dbReference type="Proteomes" id="UP001163726"/>
    </source>
</evidence>
<sequence length="314" mass="36163">MNKIKLIIFAILISITSQLVSAKQIQFSRQQNQFNYQWLDHNKTQQSLSFSVKKPALFNLLGNFKAYRPALAQQYLFIQLQRQLPDLNSRHAQLRLYRQGKDVAIKIKSTSPAHQAQIMENLNQLKASLLKAYLQKHYYMEFTNSSATTMIKPDHIRIAQTAQPLFTELNKKAEVQLKKMNIKQFINFYLGWLQSIPYSTLEDRVTSQGAGFNPPNRLLLENQGDCDSKSTLFISLMRNFFARLEMVMVYLPNHALVGLKMPYQAKDEFINIDGINYVLAEPTGPALMKLGQISDSSKRHIQANRFTVETMPIN</sequence>
<proteinExistence type="predicted"/>
<feature type="chain" id="PRO_5045583494" description="Transglutaminase superfamily protein" evidence="1">
    <location>
        <begin position="23"/>
        <end position="314"/>
    </location>
</feature>
<keyword evidence="1" id="KW-0732">Signal</keyword>
<evidence type="ECO:0000256" key="1">
    <source>
        <dbReference type="SAM" id="SignalP"/>
    </source>
</evidence>
<keyword evidence="3" id="KW-1185">Reference proteome</keyword>
<name>A0ABY7AL61_9ALTE</name>
<dbReference type="EMBL" id="CP109965">
    <property type="protein sequence ID" value="WAJ70007.1"/>
    <property type="molecule type" value="Genomic_DNA"/>
</dbReference>
<organism evidence="2 3">
    <name type="scientific">Catenovulum adriaticum</name>
    <dbReference type="NCBI Taxonomy" id="2984846"/>
    <lineage>
        <taxon>Bacteria</taxon>
        <taxon>Pseudomonadati</taxon>
        <taxon>Pseudomonadota</taxon>
        <taxon>Gammaproteobacteria</taxon>
        <taxon>Alteromonadales</taxon>
        <taxon>Alteromonadaceae</taxon>
        <taxon>Catenovulum</taxon>
    </lineage>
</organism>
<dbReference type="RefSeq" id="WP_268074306.1">
    <property type="nucleotide sequence ID" value="NZ_CP109965.1"/>
</dbReference>
<protein>
    <recommendedName>
        <fullName evidence="4">Transglutaminase superfamily protein</fullName>
    </recommendedName>
</protein>
<dbReference type="Proteomes" id="UP001163726">
    <property type="component" value="Chromosome"/>
</dbReference>
<feature type="signal peptide" evidence="1">
    <location>
        <begin position="1"/>
        <end position="22"/>
    </location>
</feature>
<evidence type="ECO:0008006" key="4">
    <source>
        <dbReference type="Google" id="ProtNLM"/>
    </source>
</evidence>